<gene>
    <name evidence="1" type="ORF">J4032_17400</name>
</gene>
<proteinExistence type="predicted"/>
<sequence length="161" mass="17230">MSEFSHDPEAAAIYGFLRSRESPEVVGAVPAPASVSRRRQAPATAIDIARAEGLELGLESTQASVETFVFDLATTTLGCRRGEARVLARAWAKAGYAGQGEVFDWAESVGLRNLHVVQQLRSHGITPDMLETCIDGTAARRRLRNGERVGGIIGALLAATR</sequence>
<evidence type="ECO:0000313" key="1">
    <source>
        <dbReference type="EMBL" id="UNM13043.1"/>
    </source>
</evidence>
<keyword evidence="2" id="KW-1185">Reference proteome</keyword>
<organism evidence="1 2">
    <name type="scientific">Streptomyces formicae</name>
    <dbReference type="NCBI Taxonomy" id="1616117"/>
    <lineage>
        <taxon>Bacteria</taxon>
        <taxon>Bacillati</taxon>
        <taxon>Actinomycetota</taxon>
        <taxon>Actinomycetes</taxon>
        <taxon>Kitasatosporales</taxon>
        <taxon>Streptomycetaceae</taxon>
        <taxon>Streptomyces</taxon>
    </lineage>
</organism>
<dbReference type="RefSeq" id="WP_242331761.1">
    <property type="nucleotide sequence ID" value="NZ_CP071872.1"/>
</dbReference>
<name>A0ABY3WTD4_9ACTN</name>
<dbReference type="EMBL" id="CP071872">
    <property type="protein sequence ID" value="UNM13043.1"/>
    <property type="molecule type" value="Genomic_DNA"/>
</dbReference>
<accession>A0ABY3WTD4</accession>
<dbReference type="Proteomes" id="UP000828924">
    <property type="component" value="Chromosome"/>
</dbReference>
<evidence type="ECO:0000313" key="2">
    <source>
        <dbReference type="Proteomes" id="UP000828924"/>
    </source>
</evidence>
<protein>
    <submittedName>
        <fullName evidence="1">Uncharacterized protein</fullName>
    </submittedName>
</protein>
<reference evidence="1 2" key="1">
    <citation type="submission" date="2021-03" db="EMBL/GenBank/DDBJ databases">
        <title>Complete genome of Streptomyces formicae strain 1H-GS9 (DSM 100524).</title>
        <authorList>
            <person name="Atanasov K.E."/>
            <person name="Altabella T."/>
            <person name="Ferrer A."/>
        </authorList>
    </citation>
    <scope>NUCLEOTIDE SEQUENCE [LARGE SCALE GENOMIC DNA]</scope>
    <source>
        <strain evidence="1 2">1H-GS9</strain>
    </source>
</reference>